<evidence type="ECO:0000313" key="4">
    <source>
        <dbReference type="Proteomes" id="UP001501638"/>
    </source>
</evidence>
<proteinExistence type="predicted"/>
<feature type="domain" description="PucR C-terminal helix-turn-helix" evidence="2">
    <location>
        <begin position="266"/>
        <end position="319"/>
    </location>
</feature>
<name>A0ABP5WXP8_9ACTN</name>
<dbReference type="Proteomes" id="UP001501638">
    <property type="component" value="Unassembled WGS sequence"/>
</dbReference>
<sequence length="359" mass="39451">MCELLNRIWSRPRGEWTRVLRKELPAIAGQVVEELHHDHRFSEMFANIKREDAREAVEQALLTALGYRKGAEEKDGGRYGSGRGPRKEALAAPVPIDRARRHLFAALTSDPCEPEGSLAELARSARWPLPEAVRVVVLAAPTEALQLAAVLGDALISIADGEPCLIVPDRGASTRAALESALRGRRAAVGHPVPPGDTLSSLRWARRLPALAPGRGGAESSPVFVDDHLSMLLLLQDESLTRALAARWLRPLEELTPRQSERLEMTLLAWLEGGGAPEAAKTLQVHPQTVRYRLRQIEKLFGPALRDPRTRFELEMTLRSRRLTAQVRRRNPRAGRSGRAVAGGRPPAGAARQARVNGL</sequence>
<evidence type="ECO:0000259" key="2">
    <source>
        <dbReference type="Pfam" id="PF13556"/>
    </source>
</evidence>
<dbReference type="PANTHER" id="PTHR33744:SF1">
    <property type="entry name" value="DNA-BINDING TRANSCRIPTIONAL ACTIVATOR ADER"/>
    <property type="match status" value="1"/>
</dbReference>
<dbReference type="Pfam" id="PF13556">
    <property type="entry name" value="HTH_30"/>
    <property type="match status" value="1"/>
</dbReference>
<dbReference type="InterPro" id="IPR042070">
    <property type="entry name" value="PucR_C-HTH_sf"/>
</dbReference>
<organism evidence="3 4">
    <name type="scientific">Streptomyces macrosporus</name>
    <dbReference type="NCBI Taxonomy" id="44032"/>
    <lineage>
        <taxon>Bacteria</taxon>
        <taxon>Bacillati</taxon>
        <taxon>Actinomycetota</taxon>
        <taxon>Actinomycetes</taxon>
        <taxon>Kitasatosporales</taxon>
        <taxon>Streptomycetaceae</taxon>
        <taxon>Streptomyces</taxon>
    </lineage>
</organism>
<keyword evidence="4" id="KW-1185">Reference proteome</keyword>
<evidence type="ECO:0000256" key="1">
    <source>
        <dbReference type="SAM" id="MobiDB-lite"/>
    </source>
</evidence>
<dbReference type="RefSeq" id="WP_344321728.1">
    <property type="nucleotide sequence ID" value="NZ_BAAASZ010000017.1"/>
</dbReference>
<accession>A0ABP5WXP8</accession>
<dbReference type="PANTHER" id="PTHR33744">
    <property type="entry name" value="CARBOHYDRATE DIACID REGULATOR"/>
    <property type="match status" value="1"/>
</dbReference>
<dbReference type="InterPro" id="IPR025736">
    <property type="entry name" value="PucR_C-HTH_dom"/>
</dbReference>
<feature type="region of interest" description="Disordered" evidence="1">
    <location>
        <begin position="326"/>
        <end position="359"/>
    </location>
</feature>
<gene>
    <name evidence="3" type="ORF">GCM10010405_19240</name>
</gene>
<protein>
    <recommendedName>
        <fullName evidence="2">PucR C-terminal helix-turn-helix domain-containing protein</fullName>
    </recommendedName>
</protein>
<reference evidence="4" key="1">
    <citation type="journal article" date="2019" name="Int. J. Syst. Evol. Microbiol.">
        <title>The Global Catalogue of Microorganisms (GCM) 10K type strain sequencing project: providing services to taxonomists for standard genome sequencing and annotation.</title>
        <authorList>
            <consortium name="The Broad Institute Genomics Platform"/>
            <consortium name="The Broad Institute Genome Sequencing Center for Infectious Disease"/>
            <person name="Wu L."/>
            <person name="Ma J."/>
        </authorList>
    </citation>
    <scope>NUCLEOTIDE SEQUENCE [LARGE SCALE GENOMIC DNA]</scope>
    <source>
        <strain evidence="4">JCM 6305</strain>
    </source>
</reference>
<dbReference type="Gene3D" id="1.10.10.2840">
    <property type="entry name" value="PucR C-terminal helix-turn-helix domain"/>
    <property type="match status" value="1"/>
</dbReference>
<feature type="compositionally biased region" description="Low complexity" evidence="1">
    <location>
        <begin position="334"/>
        <end position="359"/>
    </location>
</feature>
<comment type="caution">
    <text evidence="3">The sequence shown here is derived from an EMBL/GenBank/DDBJ whole genome shotgun (WGS) entry which is preliminary data.</text>
</comment>
<dbReference type="EMBL" id="BAAASZ010000017">
    <property type="protein sequence ID" value="GAA2436235.1"/>
    <property type="molecule type" value="Genomic_DNA"/>
</dbReference>
<evidence type="ECO:0000313" key="3">
    <source>
        <dbReference type="EMBL" id="GAA2436235.1"/>
    </source>
</evidence>
<dbReference type="InterPro" id="IPR051448">
    <property type="entry name" value="CdaR-like_regulators"/>
</dbReference>